<dbReference type="EMBL" id="CAJRAF010000004">
    <property type="protein sequence ID" value="CAG5017149.1"/>
    <property type="molecule type" value="Genomic_DNA"/>
</dbReference>
<protein>
    <submittedName>
        <fullName evidence="2">Uncharacterized protein</fullName>
    </submittedName>
</protein>
<evidence type="ECO:0000313" key="2">
    <source>
        <dbReference type="EMBL" id="CAG5017149.1"/>
    </source>
</evidence>
<gene>
    <name evidence="2" type="ORF">DYBT9275_05712</name>
</gene>
<feature type="compositionally biased region" description="Acidic residues" evidence="1">
    <location>
        <begin position="80"/>
        <end position="105"/>
    </location>
</feature>
<name>A0A916JI25_9BACT</name>
<feature type="compositionally biased region" description="Basic and acidic residues" evidence="1">
    <location>
        <begin position="56"/>
        <end position="66"/>
    </location>
</feature>
<comment type="caution">
    <text evidence="2">The sequence shown here is derived from an EMBL/GenBank/DDBJ whole genome shotgun (WGS) entry which is preliminary data.</text>
</comment>
<evidence type="ECO:0000256" key="1">
    <source>
        <dbReference type="SAM" id="MobiDB-lite"/>
    </source>
</evidence>
<dbReference type="Proteomes" id="UP000680038">
    <property type="component" value="Unassembled WGS sequence"/>
</dbReference>
<accession>A0A916JI25</accession>
<feature type="compositionally biased region" description="Basic and acidic residues" evidence="1">
    <location>
        <begin position="1"/>
        <end position="10"/>
    </location>
</feature>
<feature type="compositionally biased region" description="Acidic residues" evidence="1">
    <location>
        <begin position="22"/>
        <end position="32"/>
    </location>
</feature>
<feature type="region of interest" description="Disordered" evidence="1">
    <location>
        <begin position="1"/>
        <end position="125"/>
    </location>
</feature>
<proteinExistence type="predicted"/>
<feature type="compositionally biased region" description="Acidic residues" evidence="1">
    <location>
        <begin position="116"/>
        <end position="125"/>
    </location>
</feature>
<reference evidence="2" key="1">
    <citation type="submission" date="2021-04" db="EMBL/GenBank/DDBJ databases">
        <authorList>
            <person name="Rodrigo-Torres L."/>
            <person name="Arahal R. D."/>
            <person name="Lucena T."/>
        </authorList>
    </citation>
    <scope>NUCLEOTIDE SEQUENCE</scope>
    <source>
        <strain evidence="2">CECT 9275</strain>
    </source>
</reference>
<evidence type="ECO:0000313" key="3">
    <source>
        <dbReference type="Proteomes" id="UP000680038"/>
    </source>
</evidence>
<organism evidence="2 3">
    <name type="scientific">Dyadobacter helix</name>
    <dbReference type="NCBI Taxonomy" id="2822344"/>
    <lineage>
        <taxon>Bacteria</taxon>
        <taxon>Pseudomonadati</taxon>
        <taxon>Bacteroidota</taxon>
        <taxon>Cytophagia</taxon>
        <taxon>Cytophagales</taxon>
        <taxon>Spirosomataceae</taxon>
        <taxon>Dyadobacter</taxon>
    </lineage>
</organism>
<keyword evidence="3" id="KW-1185">Reference proteome</keyword>
<dbReference type="AlphaFoldDB" id="A0A916JI25"/>
<sequence length="125" mass="14506">MIPDEHEYSNHHLNHKVMKPGEDDDDIYDDDLPGNYPASEDIFNQGLIEEDIDPENTERIKSRNPDPEAWNEKSFPYDMVGDDLDIPGAELDDEDELIGREDEENNYYSLGGDNHEDLEEHQETE</sequence>